<gene>
    <name evidence="2" type="ORF">DD237_003681</name>
</gene>
<sequence length="95" mass="10374">MTQSQSSVRDVRAKASQSTSLLDEGHPKVCRLGRDALGGIAAFKSHGAIGKVVHEACMERGYLLPIALNSLPLPWLVYMTVKRGIFRTDVLYTST</sequence>
<organism evidence="2 3">
    <name type="scientific">Peronospora effusa</name>
    <dbReference type="NCBI Taxonomy" id="542832"/>
    <lineage>
        <taxon>Eukaryota</taxon>
        <taxon>Sar</taxon>
        <taxon>Stramenopiles</taxon>
        <taxon>Oomycota</taxon>
        <taxon>Peronosporomycetes</taxon>
        <taxon>Peronosporales</taxon>
        <taxon>Peronosporaceae</taxon>
        <taxon>Peronospora</taxon>
    </lineage>
</organism>
<proteinExistence type="predicted"/>
<dbReference type="VEuPathDB" id="FungiDB:DD237_003681"/>
<comment type="caution">
    <text evidence="2">The sequence shown here is derived from an EMBL/GenBank/DDBJ whole genome shotgun (WGS) entry which is preliminary data.</text>
</comment>
<dbReference type="AlphaFoldDB" id="A0A425BXC4"/>
<accession>A0A425BXC4</accession>
<evidence type="ECO:0000313" key="2">
    <source>
        <dbReference type="EMBL" id="RQM09320.1"/>
    </source>
</evidence>
<evidence type="ECO:0000313" key="3">
    <source>
        <dbReference type="Proteomes" id="UP000286097"/>
    </source>
</evidence>
<dbReference type="Proteomes" id="UP000286097">
    <property type="component" value="Unassembled WGS sequence"/>
</dbReference>
<evidence type="ECO:0000256" key="1">
    <source>
        <dbReference type="SAM" id="MobiDB-lite"/>
    </source>
</evidence>
<dbReference type="EMBL" id="QKXF01000742">
    <property type="protein sequence ID" value="RQM09320.1"/>
    <property type="molecule type" value="Genomic_DNA"/>
</dbReference>
<feature type="region of interest" description="Disordered" evidence="1">
    <location>
        <begin position="1"/>
        <end position="22"/>
    </location>
</feature>
<protein>
    <submittedName>
        <fullName evidence="2">Uncharacterized protein</fullName>
    </submittedName>
</protein>
<name>A0A425BXC4_9STRA</name>
<reference evidence="2 3" key="1">
    <citation type="submission" date="2018-06" db="EMBL/GenBank/DDBJ databases">
        <title>Comparative genomics of downy mildews reveals potential adaptations to biotrophy.</title>
        <authorList>
            <person name="Fletcher K."/>
            <person name="Klosterman S.J."/>
            <person name="Derevnina L."/>
            <person name="Martin F."/>
            <person name="Koike S."/>
            <person name="Reyes Chin-Wo S."/>
            <person name="Mou B."/>
            <person name="Michelmore R."/>
        </authorList>
    </citation>
    <scope>NUCLEOTIDE SEQUENCE [LARGE SCALE GENOMIC DNA]</scope>
    <source>
        <strain evidence="2 3">R13</strain>
    </source>
</reference>